<evidence type="ECO:0000313" key="4">
    <source>
        <dbReference type="Proteomes" id="UP001152484"/>
    </source>
</evidence>
<gene>
    <name evidence="3" type="ORF">CEURO_LOCUS15140</name>
</gene>
<dbReference type="OrthoDB" id="780613at2759"/>
<dbReference type="Proteomes" id="UP001152484">
    <property type="component" value="Unassembled WGS sequence"/>
</dbReference>
<sequence length="317" mass="36052">MNRQESLLSASRRQTPPPPEKRRRREKPIGCMSGIFQLLSKYQNKTKRLTFGRKREKYCEETSPAAPEKVIVMNDDHNKEVRIQRSPGLSPEIRRENAKGRPALVQRLMGLEENQSPAPECELSLTEVKRKMLLQALEKCNQDLEALKKIIQSVESSTSPASPRLPPACSKRCTEHQVLSPISVLDEQMISRSPNLTRSQDTEALCTAQATHNVAIDGSINSILKKLKTSHFRTKREEVIVSSPVKWRSKAVVKSVEEVCRDIACGEHGEARKIGVLLQDYICKELIQELVKELGYSKYSPWKHSLPFEACRRRLCL</sequence>
<dbReference type="AlphaFoldDB" id="A0A9P1EEB9"/>
<evidence type="ECO:0000256" key="1">
    <source>
        <dbReference type="SAM" id="Coils"/>
    </source>
</evidence>
<dbReference type="PANTHER" id="PTHR37234:SF1">
    <property type="entry name" value="OS03G0319200 PROTEIN"/>
    <property type="match status" value="1"/>
</dbReference>
<keyword evidence="4" id="KW-1185">Reference proteome</keyword>
<proteinExistence type="predicted"/>
<feature type="compositionally biased region" description="Polar residues" evidence="2">
    <location>
        <begin position="1"/>
        <end position="14"/>
    </location>
</feature>
<reference evidence="3" key="1">
    <citation type="submission" date="2022-07" db="EMBL/GenBank/DDBJ databases">
        <authorList>
            <person name="Macas J."/>
            <person name="Novak P."/>
            <person name="Neumann P."/>
        </authorList>
    </citation>
    <scope>NUCLEOTIDE SEQUENCE</scope>
</reference>
<dbReference type="PANTHER" id="PTHR37234">
    <property type="entry name" value="OS03G0319200 PROTEIN"/>
    <property type="match status" value="1"/>
</dbReference>
<evidence type="ECO:0000256" key="2">
    <source>
        <dbReference type="SAM" id="MobiDB-lite"/>
    </source>
</evidence>
<organism evidence="3 4">
    <name type="scientific">Cuscuta europaea</name>
    <name type="common">European dodder</name>
    <dbReference type="NCBI Taxonomy" id="41803"/>
    <lineage>
        <taxon>Eukaryota</taxon>
        <taxon>Viridiplantae</taxon>
        <taxon>Streptophyta</taxon>
        <taxon>Embryophyta</taxon>
        <taxon>Tracheophyta</taxon>
        <taxon>Spermatophyta</taxon>
        <taxon>Magnoliopsida</taxon>
        <taxon>eudicotyledons</taxon>
        <taxon>Gunneridae</taxon>
        <taxon>Pentapetalae</taxon>
        <taxon>asterids</taxon>
        <taxon>lamiids</taxon>
        <taxon>Solanales</taxon>
        <taxon>Convolvulaceae</taxon>
        <taxon>Cuscuteae</taxon>
        <taxon>Cuscuta</taxon>
        <taxon>Cuscuta subgen. Cuscuta</taxon>
    </lineage>
</organism>
<comment type="caution">
    <text evidence="3">The sequence shown here is derived from an EMBL/GenBank/DDBJ whole genome shotgun (WGS) entry which is preliminary data.</text>
</comment>
<keyword evidence="1" id="KW-0175">Coiled coil</keyword>
<dbReference type="EMBL" id="CAMAPE010000038">
    <property type="protein sequence ID" value="CAH9100868.1"/>
    <property type="molecule type" value="Genomic_DNA"/>
</dbReference>
<name>A0A9P1EEB9_CUSEU</name>
<protein>
    <submittedName>
        <fullName evidence="3">Uncharacterized protein</fullName>
    </submittedName>
</protein>
<feature type="region of interest" description="Disordered" evidence="2">
    <location>
        <begin position="1"/>
        <end position="29"/>
    </location>
</feature>
<feature type="coiled-coil region" evidence="1">
    <location>
        <begin position="130"/>
        <end position="157"/>
    </location>
</feature>
<evidence type="ECO:0000313" key="3">
    <source>
        <dbReference type="EMBL" id="CAH9100868.1"/>
    </source>
</evidence>
<accession>A0A9P1EEB9</accession>